<feature type="transmembrane region" description="Helical" evidence="8">
    <location>
        <begin position="323"/>
        <end position="345"/>
    </location>
</feature>
<evidence type="ECO:0000256" key="7">
    <source>
        <dbReference type="ARBA" id="ARBA00023136"/>
    </source>
</evidence>
<keyword evidence="3 8" id="KW-0812">Transmembrane</keyword>
<dbReference type="PRINTS" id="PR01806">
    <property type="entry name" value="VIRFACTRMVIN"/>
</dbReference>
<comment type="caution">
    <text evidence="9">The sequence shown here is derived from an EMBL/GenBank/DDBJ whole genome shotgun (WGS) entry which is preliminary data.</text>
</comment>
<organism evidence="9 10">
    <name type="scientific">Nocardia acididurans</name>
    <dbReference type="NCBI Taxonomy" id="2802282"/>
    <lineage>
        <taxon>Bacteria</taxon>
        <taxon>Bacillati</taxon>
        <taxon>Actinomycetota</taxon>
        <taxon>Actinomycetes</taxon>
        <taxon>Mycobacteriales</taxon>
        <taxon>Nocardiaceae</taxon>
        <taxon>Nocardia</taxon>
    </lineage>
</organism>
<accession>A0ABS1LZ84</accession>
<dbReference type="Pfam" id="PF03023">
    <property type="entry name" value="MurJ"/>
    <property type="match status" value="1"/>
</dbReference>
<dbReference type="CDD" id="cd13123">
    <property type="entry name" value="MATE_MurJ_like"/>
    <property type="match status" value="1"/>
</dbReference>
<feature type="transmembrane region" description="Helical" evidence="8">
    <location>
        <begin position="462"/>
        <end position="484"/>
    </location>
</feature>
<comment type="subcellular location">
    <subcellularLocation>
        <location evidence="1">Cell membrane</location>
        <topology evidence="1">Multi-pass membrane protein</topology>
    </subcellularLocation>
</comment>
<keyword evidence="4" id="KW-0133">Cell shape</keyword>
<feature type="transmembrane region" description="Helical" evidence="8">
    <location>
        <begin position="238"/>
        <end position="260"/>
    </location>
</feature>
<keyword evidence="7 8" id="KW-0472">Membrane</keyword>
<evidence type="ECO:0000313" key="10">
    <source>
        <dbReference type="Proteomes" id="UP000602198"/>
    </source>
</evidence>
<keyword evidence="2" id="KW-1003">Cell membrane</keyword>
<dbReference type="InterPro" id="IPR051050">
    <property type="entry name" value="Lipid_II_flippase_MurJ/MviN"/>
</dbReference>
<keyword evidence="6 8" id="KW-1133">Transmembrane helix</keyword>
<feature type="transmembrane region" description="Helical" evidence="8">
    <location>
        <begin position="170"/>
        <end position="194"/>
    </location>
</feature>
<evidence type="ECO:0000256" key="6">
    <source>
        <dbReference type="ARBA" id="ARBA00022989"/>
    </source>
</evidence>
<dbReference type="Proteomes" id="UP000602198">
    <property type="component" value="Unassembled WGS sequence"/>
</dbReference>
<feature type="transmembrane region" description="Helical" evidence="8">
    <location>
        <begin position="402"/>
        <end position="425"/>
    </location>
</feature>
<feature type="transmembrane region" description="Helical" evidence="8">
    <location>
        <begin position="366"/>
        <end position="390"/>
    </location>
</feature>
<protein>
    <submittedName>
        <fullName evidence="9">Murein biosynthesis integral membrane protein MurJ</fullName>
    </submittedName>
</protein>
<evidence type="ECO:0000256" key="4">
    <source>
        <dbReference type="ARBA" id="ARBA00022960"/>
    </source>
</evidence>
<gene>
    <name evidence="9" type="primary">murJ</name>
    <name evidence="9" type="ORF">JK358_04920</name>
</gene>
<feature type="transmembrane region" description="Helical" evidence="8">
    <location>
        <begin position="504"/>
        <end position="522"/>
    </location>
</feature>
<evidence type="ECO:0000256" key="5">
    <source>
        <dbReference type="ARBA" id="ARBA00022984"/>
    </source>
</evidence>
<proteinExistence type="predicted"/>
<feature type="transmembrane region" description="Helical" evidence="8">
    <location>
        <begin position="437"/>
        <end position="456"/>
    </location>
</feature>
<feature type="transmembrane region" description="Helical" evidence="8">
    <location>
        <begin position="67"/>
        <end position="84"/>
    </location>
</feature>
<sequence length="570" mass="59778">MSLRPPDTEIPLVNDYGNFPTQPLPIQRPTRPESFTGVRAHGRSESAGVARAGGLVAMAGIVSRATGFVRTLVVAGVLGTAAVGDAYNGVNNLPNMVYELLLGGVLASAVLPLLTRARRHGRRHSREFTQRVLVAAGLALVAVTVATVLCAPVLVRVFVAAPDQRRLATWLAYLLLPQIFFYGVTVVVSAVLNVRDSFAAAAWAPVVNNVIVGLTCGVFVALPGPVTLTPATMTTAQLLTLGIGTTAGIAGQAVWVLEALRRTGFRWSWRVRPLPYTWRPVRAGMPILAWLVVYAAISQIGVSVTMRVAFDHGGVSIYTYAELLFQVPYGILAASLLTVLMPRISRAAALGHHRAVIADLSRGARYLATGLIPAAMASSLLGPSFVALVFTGRVDAEATRLIGVAVACSAFGLVPFALVMLQMRILYAYNDTRTPTLINVVMVGTKVAALAVTAWLCTGPAVIVMLSVSGSLAYTVGAVAGQLLLRRRFGLLGFTAVAATVHRVAWATAAAAAATLGAITLSHTVIHTPTLERVAGLGAGAAAGLAIFLLTARLIGISELRSIRAVLARA</sequence>
<keyword evidence="5" id="KW-0573">Peptidoglycan synthesis</keyword>
<evidence type="ECO:0000256" key="2">
    <source>
        <dbReference type="ARBA" id="ARBA00022475"/>
    </source>
</evidence>
<feature type="transmembrane region" description="Helical" evidence="8">
    <location>
        <begin position="96"/>
        <end position="114"/>
    </location>
</feature>
<feature type="transmembrane region" description="Helical" evidence="8">
    <location>
        <begin position="206"/>
        <end position="226"/>
    </location>
</feature>
<dbReference type="EMBL" id="JAERRJ010000002">
    <property type="protein sequence ID" value="MBL1073728.1"/>
    <property type="molecule type" value="Genomic_DNA"/>
</dbReference>
<evidence type="ECO:0000256" key="1">
    <source>
        <dbReference type="ARBA" id="ARBA00004651"/>
    </source>
</evidence>
<dbReference type="PANTHER" id="PTHR47019:SF1">
    <property type="entry name" value="LIPID II FLIPPASE MURJ"/>
    <property type="match status" value="1"/>
</dbReference>
<name>A0ABS1LZ84_9NOCA</name>
<dbReference type="InterPro" id="IPR004268">
    <property type="entry name" value="MurJ"/>
</dbReference>
<feature type="transmembrane region" description="Helical" evidence="8">
    <location>
        <begin position="534"/>
        <end position="555"/>
    </location>
</feature>
<dbReference type="NCBIfam" id="TIGR01695">
    <property type="entry name" value="murJ_mviN"/>
    <property type="match status" value="1"/>
</dbReference>
<dbReference type="PANTHER" id="PTHR47019">
    <property type="entry name" value="LIPID II FLIPPASE MURJ"/>
    <property type="match status" value="1"/>
</dbReference>
<evidence type="ECO:0000313" key="9">
    <source>
        <dbReference type="EMBL" id="MBL1073728.1"/>
    </source>
</evidence>
<evidence type="ECO:0000256" key="8">
    <source>
        <dbReference type="SAM" id="Phobius"/>
    </source>
</evidence>
<feature type="transmembrane region" description="Helical" evidence="8">
    <location>
        <begin position="281"/>
        <end position="303"/>
    </location>
</feature>
<feature type="transmembrane region" description="Helical" evidence="8">
    <location>
        <begin position="134"/>
        <end position="158"/>
    </location>
</feature>
<reference evidence="9 10" key="1">
    <citation type="submission" date="2021-01" db="EMBL/GenBank/DDBJ databases">
        <title>WGS of actinomycetes isolated from Thailand.</title>
        <authorList>
            <person name="Thawai C."/>
        </authorList>
    </citation>
    <scope>NUCLEOTIDE SEQUENCE [LARGE SCALE GENOMIC DNA]</scope>
    <source>
        <strain evidence="9 10">LPG 2</strain>
    </source>
</reference>
<keyword evidence="10" id="KW-1185">Reference proteome</keyword>
<evidence type="ECO:0000256" key="3">
    <source>
        <dbReference type="ARBA" id="ARBA00022692"/>
    </source>
</evidence>